<feature type="signal peptide" evidence="2">
    <location>
        <begin position="1"/>
        <end position="23"/>
    </location>
</feature>
<proteinExistence type="predicted"/>
<evidence type="ECO:0000313" key="4">
    <source>
        <dbReference type="Proteomes" id="UP000594621"/>
    </source>
</evidence>
<gene>
    <name evidence="3" type="ORF">IC761_27860</name>
</gene>
<sequence length="218" mass="21293">MRFRLIYSAVCALAFGAPATAFAACVNDPDAAQKAASFTTNPSSLLQGPSGPRTADEVTADVQTFVASYPQALPAVLGVLKDLAGKGASTAALQSAIGSGLGKAANVCKTTDLTFSLEIQGDLGATGSTDANTQYAAITGNDPTRSVALSGAASGSSGGSGGQTTPTSISGFSSPAQTFVANSVSNNPTSYFSSSVSGASSASGGTTTTFVCTVSGTC</sequence>
<name>A0A7S9GXW1_9BRAD</name>
<keyword evidence="2" id="KW-0732">Signal</keyword>
<evidence type="ECO:0000256" key="2">
    <source>
        <dbReference type="SAM" id="SignalP"/>
    </source>
</evidence>
<evidence type="ECO:0000313" key="3">
    <source>
        <dbReference type="EMBL" id="QPF90285.1"/>
    </source>
</evidence>
<evidence type="ECO:0000256" key="1">
    <source>
        <dbReference type="SAM" id="MobiDB-lite"/>
    </source>
</evidence>
<dbReference type="EMBL" id="CP061379">
    <property type="protein sequence ID" value="QPF90285.1"/>
    <property type="molecule type" value="Genomic_DNA"/>
</dbReference>
<dbReference type="PROSITE" id="PS51257">
    <property type="entry name" value="PROKAR_LIPOPROTEIN"/>
    <property type="match status" value="1"/>
</dbReference>
<dbReference type="AlphaFoldDB" id="A0A7S9GXW1"/>
<organism evidence="3 4">
    <name type="scientific">Bradyrhizobium commune</name>
    <dbReference type="NCBI Taxonomy" id="83627"/>
    <lineage>
        <taxon>Bacteria</taxon>
        <taxon>Pseudomonadati</taxon>
        <taxon>Pseudomonadota</taxon>
        <taxon>Alphaproteobacteria</taxon>
        <taxon>Hyphomicrobiales</taxon>
        <taxon>Nitrobacteraceae</taxon>
        <taxon>Bradyrhizobium</taxon>
    </lineage>
</organism>
<dbReference type="KEGG" id="bcou:IC761_27860"/>
<dbReference type="Proteomes" id="UP000594621">
    <property type="component" value="Chromosome"/>
</dbReference>
<evidence type="ECO:0008006" key="5">
    <source>
        <dbReference type="Google" id="ProtNLM"/>
    </source>
</evidence>
<feature type="chain" id="PRO_5032881680" description="Lipoprotein" evidence="2">
    <location>
        <begin position="24"/>
        <end position="218"/>
    </location>
</feature>
<dbReference type="RefSeq" id="WP_195799877.1">
    <property type="nucleotide sequence ID" value="NZ_CP061379.1"/>
</dbReference>
<accession>A0A7S9GXW1</accession>
<reference evidence="3 4" key="1">
    <citation type="submission" date="2020-09" db="EMBL/GenBank/DDBJ databases">
        <title>Complete genomes of bradyrhizobia occurring on native shrubby legumes in Australia.</title>
        <authorList>
            <person name="Lafay B."/>
        </authorList>
    </citation>
    <scope>NUCLEOTIDE SEQUENCE [LARGE SCALE GENOMIC DNA]</scope>
    <source>
        <strain evidence="3 4">BDV5040</strain>
    </source>
</reference>
<keyword evidence="4" id="KW-1185">Reference proteome</keyword>
<protein>
    <recommendedName>
        <fullName evidence="5">Lipoprotein</fullName>
    </recommendedName>
</protein>
<feature type="region of interest" description="Disordered" evidence="1">
    <location>
        <begin position="147"/>
        <end position="171"/>
    </location>
</feature>